<accession>A0A1W1C7U3</accession>
<feature type="domain" description="DUF4266" evidence="1">
    <location>
        <begin position="23"/>
        <end position="73"/>
    </location>
</feature>
<dbReference type="InterPro" id="IPR025362">
    <property type="entry name" value="DUF4266"/>
</dbReference>
<evidence type="ECO:0000259" key="1">
    <source>
        <dbReference type="Pfam" id="PF14086"/>
    </source>
</evidence>
<dbReference type="Pfam" id="PF14086">
    <property type="entry name" value="DUF4266"/>
    <property type="match status" value="1"/>
</dbReference>
<proteinExistence type="predicted"/>
<dbReference type="AlphaFoldDB" id="A0A1W1C7U3"/>
<dbReference type="EMBL" id="FPHM01000072">
    <property type="protein sequence ID" value="SFV61813.1"/>
    <property type="molecule type" value="Genomic_DNA"/>
</dbReference>
<organism evidence="2">
    <name type="scientific">hydrothermal vent metagenome</name>
    <dbReference type="NCBI Taxonomy" id="652676"/>
    <lineage>
        <taxon>unclassified sequences</taxon>
        <taxon>metagenomes</taxon>
        <taxon>ecological metagenomes</taxon>
    </lineage>
</organism>
<sequence>MKNFISFLAVSFLMIGCTSGQDVKPWEKASLAKDTMQFGGLHPEVRKFEQHIYFSKEGTKGGYGVAGGGCGCN</sequence>
<gene>
    <name evidence="2" type="ORF">MNB_SV-13-1604</name>
</gene>
<name>A0A1W1C7U3_9ZZZZ</name>
<reference evidence="2" key="1">
    <citation type="submission" date="2016-10" db="EMBL/GenBank/DDBJ databases">
        <authorList>
            <person name="de Groot N.N."/>
        </authorList>
    </citation>
    <scope>NUCLEOTIDE SEQUENCE</scope>
</reference>
<evidence type="ECO:0000313" key="2">
    <source>
        <dbReference type="EMBL" id="SFV61813.1"/>
    </source>
</evidence>
<protein>
    <submittedName>
        <fullName evidence="2">Phosphonate ABC transporter phosphate-binding periplasmic component (TC 3.A.1.9.1)</fullName>
    </submittedName>
</protein>
<dbReference type="PROSITE" id="PS51257">
    <property type="entry name" value="PROKAR_LIPOPROTEIN"/>
    <property type="match status" value="1"/>
</dbReference>